<evidence type="ECO:0000259" key="10">
    <source>
        <dbReference type="Pfam" id="PF02670"/>
    </source>
</evidence>
<evidence type="ECO:0000313" key="13">
    <source>
        <dbReference type="EMBL" id="MBL6077305.1"/>
    </source>
</evidence>
<comment type="catalytic activity">
    <reaction evidence="8">
        <text>2-C-methyl-D-erythritol 4-phosphate + NADP(+) = 1-deoxy-D-xylulose 5-phosphate + NADPH + H(+)</text>
        <dbReference type="Rhea" id="RHEA:13717"/>
        <dbReference type="ChEBI" id="CHEBI:15378"/>
        <dbReference type="ChEBI" id="CHEBI:57783"/>
        <dbReference type="ChEBI" id="CHEBI:57792"/>
        <dbReference type="ChEBI" id="CHEBI:58262"/>
        <dbReference type="ChEBI" id="CHEBI:58349"/>
        <dbReference type="EC" id="1.1.1.267"/>
    </reaction>
    <physiologicalReaction direction="right-to-left" evidence="8">
        <dbReference type="Rhea" id="RHEA:13719"/>
    </physiologicalReaction>
</comment>
<dbReference type="Gene3D" id="1.10.1740.10">
    <property type="match status" value="1"/>
</dbReference>
<evidence type="ECO:0000256" key="1">
    <source>
        <dbReference type="ARBA" id="ARBA00005094"/>
    </source>
</evidence>
<dbReference type="GO" id="GO:0030604">
    <property type="term" value="F:1-deoxy-D-xylulose-5-phosphate reductoisomerase activity"/>
    <property type="evidence" value="ECO:0007669"/>
    <property type="project" value="UniProtKB-EC"/>
</dbReference>
<feature type="binding site" evidence="9">
    <location>
        <position position="126"/>
    </location>
    <ligand>
        <name>NADPH</name>
        <dbReference type="ChEBI" id="CHEBI:57783"/>
    </ligand>
</feature>
<protein>
    <recommendedName>
        <fullName evidence="9">1-deoxy-D-xylulose 5-phosphate reductoisomerase</fullName>
        <shortName evidence="9">DXP reductoisomerase</shortName>
        <ecNumber evidence="9">1.1.1.267</ecNumber>
    </recommendedName>
    <alternativeName>
        <fullName evidence="9">1-deoxyxylulose-5-phosphate reductoisomerase</fullName>
    </alternativeName>
    <alternativeName>
        <fullName evidence="9">2-C-methyl-D-erythritol 4-phosphate synthase</fullName>
    </alternativeName>
</protein>
<feature type="binding site" evidence="9">
    <location>
        <position position="14"/>
    </location>
    <ligand>
        <name>NADPH</name>
        <dbReference type="ChEBI" id="CHEBI:57783"/>
    </ligand>
</feature>
<keyword evidence="7 9" id="KW-0414">Isoprene biosynthesis</keyword>
<dbReference type="Proteomes" id="UP000660885">
    <property type="component" value="Unassembled WGS sequence"/>
</dbReference>
<dbReference type="SUPFAM" id="SSF51735">
    <property type="entry name" value="NAD(P)-binding Rossmann-fold domains"/>
    <property type="match status" value="1"/>
</dbReference>
<comment type="similarity">
    <text evidence="2 9">Belongs to the DXR family.</text>
</comment>
<feature type="binding site" evidence="9">
    <location>
        <position position="199"/>
    </location>
    <ligand>
        <name>1-deoxy-D-xylulose 5-phosphate</name>
        <dbReference type="ChEBI" id="CHEBI:57792"/>
    </ligand>
</feature>
<feature type="binding site" evidence="9">
    <location>
        <position position="176"/>
    </location>
    <ligand>
        <name>1-deoxy-D-xylulose 5-phosphate</name>
        <dbReference type="ChEBI" id="CHEBI:57792"/>
    </ligand>
</feature>
<dbReference type="PANTHER" id="PTHR30525">
    <property type="entry name" value="1-DEOXY-D-XYLULOSE 5-PHOSPHATE REDUCTOISOMERASE"/>
    <property type="match status" value="1"/>
</dbReference>
<keyword evidence="5 9" id="KW-0560">Oxidoreductase</keyword>
<dbReference type="RefSeq" id="WP_202830427.1">
    <property type="nucleotide sequence ID" value="NZ_JAETWB010000001.1"/>
</dbReference>
<dbReference type="InterPro" id="IPR013512">
    <property type="entry name" value="DXP_reductoisomerase_N"/>
</dbReference>
<evidence type="ECO:0000259" key="12">
    <source>
        <dbReference type="Pfam" id="PF13288"/>
    </source>
</evidence>
<feature type="binding site" evidence="9">
    <location>
        <position position="124"/>
    </location>
    <ligand>
        <name>NADPH</name>
        <dbReference type="ChEBI" id="CHEBI:57783"/>
    </ligand>
</feature>
<dbReference type="InterPro" id="IPR013644">
    <property type="entry name" value="DXP_reductoisomerase_C"/>
</dbReference>
<accession>A0ABS1TZK5</accession>
<dbReference type="Pfam" id="PF08436">
    <property type="entry name" value="DXP_redisom_C"/>
    <property type="match status" value="1"/>
</dbReference>
<evidence type="ECO:0000256" key="9">
    <source>
        <dbReference type="HAMAP-Rule" id="MF_00183"/>
    </source>
</evidence>
<keyword evidence="4 9" id="KW-0521">NADP</keyword>
<keyword evidence="14" id="KW-1185">Reference proteome</keyword>
<evidence type="ECO:0000256" key="5">
    <source>
        <dbReference type="ARBA" id="ARBA00023002"/>
    </source>
</evidence>
<dbReference type="Pfam" id="PF02670">
    <property type="entry name" value="DXP_reductoisom"/>
    <property type="match status" value="1"/>
</dbReference>
<feature type="binding site" evidence="9">
    <location>
        <position position="152"/>
    </location>
    <ligand>
        <name>Mn(2+)</name>
        <dbReference type="ChEBI" id="CHEBI:29035"/>
    </ligand>
</feature>
<feature type="binding site" evidence="9">
    <location>
        <position position="40"/>
    </location>
    <ligand>
        <name>NADPH</name>
        <dbReference type="ChEBI" id="CHEBI:57783"/>
    </ligand>
</feature>
<dbReference type="EMBL" id="JAETWB010000001">
    <property type="protein sequence ID" value="MBL6077305.1"/>
    <property type="molecule type" value="Genomic_DNA"/>
</dbReference>
<evidence type="ECO:0000259" key="11">
    <source>
        <dbReference type="Pfam" id="PF08436"/>
    </source>
</evidence>
<feature type="binding site" evidence="9">
    <location>
        <position position="39"/>
    </location>
    <ligand>
        <name>NADPH</name>
        <dbReference type="ChEBI" id="CHEBI:57783"/>
    </ligand>
</feature>
<comment type="caution">
    <text evidence="13">The sequence shown here is derived from an EMBL/GenBank/DDBJ whole genome shotgun (WGS) entry which is preliminary data.</text>
</comment>
<evidence type="ECO:0000256" key="4">
    <source>
        <dbReference type="ARBA" id="ARBA00022857"/>
    </source>
</evidence>
<feature type="binding site" evidence="9">
    <location>
        <position position="218"/>
    </location>
    <ligand>
        <name>1-deoxy-D-xylulose 5-phosphate</name>
        <dbReference type="ChEBI" id="CHEBI:57792"/>
    </ligand>
</feature>
<dbReference type="InterPro" id="IPR003821">
    <property type="entry name" value="DXP_reductoisomerase"/>
</dbReference>
<feature type="binding site" evidence="9">
    <location>
        <position position="13"/>
    </location>
    <ligand>
        <name>NADPH</name>
        <dbReference type="ChEBI" id="CHEBI:57783"/>
    </ligand>
</feature>
<evidence type="ECO:0000256" key="8">
    <source>
        <dbReference type="ARBA" id="ARBA00048543"/>
    </source>
</evidence>
<feature type="binding site" evidence="9">
    <location>
        <position position="151"/>
    </location>
    <ligand>
        <name>1-deoxy-D-xylulose 5-phosphate</name>
        <dbReference type="ChEBI" id="CHEBI:57792"/>
    </ligand>
</feature>
<evidence type="ECO:0000313" key="14">
    <source>
        <dbReference type="Proteomes" id="UP000660885"/>
    </source>
</evidence>
<comment type="pathway">
    <text evidence="1 9">Isoprenoid biosynthesis; isopentenyl diphosphate biosynthesis via DXP pathway; isopentenyl diphosphate from 1-deoxy-D-xylulose 5-phosphate: step 1/6.</text>
</comment>
<feature type="domain" description="1-deoxy-D-xylulose 5-phosphate reductoisomerase C-terminal" evidence="11">
    <location>
        <begin position="146"/>
        <end position="229"/>
    </location>
</feature>
<dbReference type="InterPro" id="IPR036169">
    <property type="entry name" value="DXPR_C_sf"/>
</dbReference>
<feature type="binding site" evidence="9">
    <location>
        <position position="221"/>
    </location>
    <ligand>
        <name>Mn(2+)</name>
        <dbReference type="ChEBI" id="CHEBI:29035"/>
    </ligand>
</feature>
<feature type="binding site" evidence="9">
    <location>
        <position position="212"/>
    </location>
    <ligand>
        <name>1-deoxy-D-xylulose 5-phosphate</name>
        <dbReference type="ChEBI" id="CHEBI:57792"/>
    </ligand>
</feature>
<dbReference type="PIRSF" id="PIRSF006205">
    <property type="entry name" value="Dxp_reductismrs"/>
    <property type="match status" value="1"/>
</dbReference>
<dbReference type="InterPro" id="IPR036291">
    <property type="entry name" value="NAD(P)-bd_dom_sf"/>
</dbReference>
<feature type="binding site" evidence="9">
    <location>
        <position position="152"/>
    </location>
    <ligand>
        <name>1-deoxy-D-xylulose 5-phosphate</name>
        <dbReference type="ChEBI" id="CHEBI:57792"/>
    </ligand>
</feature>
<dbReference type="SUPFAM" id="SSF55347">
    <property type="entry name" value="Glyceraldehyde-3-phosphate dehydrogenase-like, C-terminal domain"/>
    <property type="match status" value="1"/>
</dbReference>
<feature type="binding site" evidence="9">
    <location>
        <position position="12"/>
    </location>
    <ligand>
        <name>NADPH</name>
        <dbReference type="ChEBI" id="CHEBI:57783"/>
    </ligand>
</feature>
<gene>
    <name evidence="9" type="primary">dxr</name>
    <name evidence="13" type="ORF">JMJ56_04750</name>
</gene>
<keyword evidence="6 9" id="KW-0464">Manganese</keyword>
<feature type="binding site" evidence="9">
    <location>
        <position position="217"/>
    </location>
    <ligand>
        <name>1-deoxy-D-xylulose 5-phosphate</name>
        <dbReference type="ChEBI" id="CHEBI:57792"/>
    </ligand>
</feature>
<comment type="function">
    <text evidence="9">Catalyzes the NADPH-dependent rearrangement and reduction of 1-deoxy-D-xylulose-5-phosphate (DXP) to 2-C-methyl-D-erythritol 4-phosphate (MEP).</text>
</comment>
<evidence type="ECO:0000256" key="6">
    <source>
        <dbReference type="ARBA" id="ARBA00023211"/>
    </source>
</evidence>
<feature type="binding site" evidence="9">
    <location>
        <position position="125"/>
    </location>
    <ligand>
        <name>1-deoxy-D-xylulose 5-phosphate</name>
        <dbReference type="ChEBI" id="CHEBI:57792"/>
    </ligand>
</feature>
<feature type="domain" description="1-deoxy-D-xylulose 5-phosphate reductoisomerase N-terminal" evidence="10">
    <location>
        <begin position="6"/>
        <end position="132"/>
    </location>
</feature>
<feature type="binding site" evidence="9">
    <location>
        <position position="205"/>
    </location>
    <ligand>
        <name>NADPH</name>
        <dbReference type="ChEBI" id="CHEBI:57783"/>
    </ligand>
</feature>
<feature type="binding site" evidence="9">
    <location>
        <position position="150"/>
    </location>
    <ligand>
        <name>Mn(2+)</name>
        <dbReference type="ChEBI" id="CHEBI:29035"/>
    </ligand>
</feature>
<comment type="caution">
    <text evidence="9">Lacks conserved residue(s) required for the propagation of feature annotation.</text>
</comment>
<proteinExistence type="inferred from homology"/>
<feature type="binding site" evidence="9">
    <location>
        <position position="221"/>
    </location>
    <ligand>
        <name>1-deoxy-D-xylulose 5-phosphate</name>
        <dbReference type="ChEBI" id="CHEBI:57792"/>
    </ligand>
</feature>
<name>A0ABS1TZK5_9PROT</name>
<reference evidence="13 14" key="1">
    <citation type="submission" date="2021-01" db="EMBL/GenBank/DDBJ databases">
        <title>Belnapia mucosa sp. nov. and Belnapia arida sp. nov., isolated from the Tabernas Desert (Almeria, Spain).</title>
        <authorList>
            <person name="Molina-Menor E."/>
            <person name="Vidal-Verdu A."/>
            <person name="Calonge A."/>
            <person name="Satari L."/>
            <person name="Pereto J."/>
            <person name="Porcar M."/>
        </authorList>
    </citation>
    <scope>NUCLEOTIDE SEQUENCE [LARGE SCALE GENOMIC DNA]</scope>
    <source>
        <strain evidence="13 14">T18</strain>
    </source>
</reference>
<evidence type="ECO:0000256" key="2">
    <source>
        <dbReference type="ARBA" id="ARBA00006825"/>
    </source>
</evidence>
<dbReference type="PANTHER" id="PTHR30525:SF0">
    <property type="entry name" value="1-DEOXY-D-XYLULOSE 5-PHOSPHATE REDUCTOISOMERASE, CHLOROPLASTIC"/>
    <property type="match status" value="1"/>
</dbReference>
<dbReference type="NCBIfam" id="TIGR00243">
    <property type="entry name" value="Dxr"/>
    <property type="match status" value="1"/>
</dbReference>
<evidence type="ECO:0000256" key="7">
    <source>
        <dbReference type="ARBA" id="ARBA00023229"/>
    </source>
</evidence>
<feature type="binding site" evidence="9">
    <location>
        <position position="15"/>
    </location>
    <ligand>
        <name>NADPH</name>
        <dbReference type="ChEBI" id="CHEBI:57783"/>
    </ligand>
</feature>
<keyword evidence="9" id="KW-0460">Magnesium</keyword>
<evidence type="ECO:0000256" key="3">
    <source>
        <dbReference type="ARBA" id="ARBA00022723"/>
    </source>
</evidence>
<organism evidence="13 14">
    <name type="scientific">Belnapia arida</name>
    <dbReference type="NCBI Taxonomy" id="2804533"/>
    <lineage>
        <taxon>Bacteria</taxon>
        <taxon>Pseudomonadati</taxon>
        <taxon>Pseudomonadota</taxon>
        <taxon>Alphaproteobacteria</taxon>
        <taxon>Acetobacterales</taxon>
        <taxon>Roseomonadaceae</taxon>
        <taxon>Belnapia</taxon>
    </lineage>
</organism>
<dbReference type="Pfam" id="PF13288">
    <property type="entry name" value="DXPR_C"/>
    <property type="match status" value="1"/>
</dbReference>
<dbReference type="EC" id="1.1.1.267" evidence="9"/>
<comment type="cofactor">
    <cofactor evidence="9">
        <name>Mg(2+)</name>
        <dbReference type="ChEBI" id="CHEBI:18420"/>
    </cofactor>
    <cofactor evidence="9">
        <name>Mn(2+)</name>
        <dbReference type="ChEBI" id="CHEBI:29035"/>
    </cofactor>
</comment>
<dbReference type="InterPro" id="IPR026877">
    <property type="entry name" value="DXPR_C"/>
</dbReference>
<sequence>MALKRITVLGSTGSVGRSTMALLEAAPPGRFAVEALVAGRDVTALAAQARRFGARLAVVADPACLGALREALSGSGIEAAAGPEAVVEAAARPADWTMAAIVGAAGLRSTLAALGRGGTLALANKESLVCAGEIVLAEARRSGATLLPVDSEHNAIFQALDARDPAVVEKIVLTASGGPFRNADLASMRAATPEAAVRHPVWSMGAKISVDSATMFNKGLELIEAARLFPVPEERIEILIHPQSTVHGLVQYADGSVLAQLGSPDMRTPIAHALAWPERMAVEVPRLDLVALGRLEFFAPDTVRFPALRLCRAALQAGQGATTILNAANEVAVALFLDRRLGFLDIAAVVEETLEALGNPAIDGLEAVLAVDTAAREEAGRLAARRAAA</sequence>
<dbReference type="SUPFAM" id="SSF69055">
    <property type="entry name" value="1-deoxy-D-xylulose-5-phosphate reductoisomerase, C-terminal domain"/>
    <property type="match status" value="1"/>
</dbReference>
<keyword evidence="3 9" id="KW-0479">Metal-binding</keyword>
<dbReference type="Gene3D" id="3.40.50.720">
    <property type="entry name" value="NAD(P)-binding Rossmann-like Domain"/>
    <property type="match status" value="1"/>
</dbReference>
<dbReference type="HAMAP" id="MF_00183">
    <property type="entry name" value="DXP_reductoisom"/>
    <property type="match status" value="1"/>
</dbReference>
<feature type="domain" description="DXP reductoisomerase C-terminal" evidence="12">
    <location>
        <begin position="261"/>
        <end position="377"/>
    </location>
</feature>